<comment type="caution">
    <text evidence="2">Once thought to be involved in copper homeostasis, experiments in E.coli have shown this is not the case.</text>
</comment>
<keyword evidence="4" id="KW-1185">Reference proteome</keyword>
<sequence length="255" mass="26314">MPGQTIPLEVCVESLSSLRAAADGGADRIELCSALALGGLTPSPGLLALAACQSTPVFVMIRPRAGDFVFSSDEEDTMHQDINAVAGHALAGVVLGASKPDGSLDTACLRRLLDHARARGLHHATLHRAFDLTPDPEAALEEAIALGFERILTSGGAATAEAGASTLRTLCEKSRGRIAIMAGSGVTAANAVSLLTETGVNELHASCRTTTPPHTAPSPRMRDFGFGTHHAGTSESVVRALRAAIDSIVISGEKH</sequence>
<accession>A0ABX0K9S9</accession>
<reference evidence="3 4" key="1">
    <citation type="journal article" date="2020" name="Int. J. Syst. Evol. Microbiol.">
        <title>Novel acetic acid bacteria from cider fermentations: Acetobacter conturbans sp. nov. and Acetobacter fallax sp. nov.</title>
        <authorList>
            <person name="Sombolestani A.S."/>
            <person name="Cleenwerck I."/>
            <person name="Cnockaert M."/>
            <person name="Borremans W."/>
            <person name="Wieme A.D."/>
            <person name="De Vuyst L."/>
            <person name="Vandamme P."/>
        </authorList>
    </citation>
    <scope>NUCLEOTIDE SEQUENCE [LARGE SCALE GENOMIC DNA]</scope>
    <source>
        <strain evidence="3 4">LMG 1637</strain>
    </source>
</reference>
<name>A0ABX0K9S9_9PROT</name>
<evidence type="ECO:0000313" key="3">
    <source>
        <dbReference type="EMBL" id="NHO33172.1"/>
    </source>
</evidence>
<dbReference type="RefSeq" id="WP_173577692.1">
    <property type="nucleotide sequence ID" value="NZ_WOSW01000022.1"/>
</dbReference>
<gene>
    <name evidence="2" type="primary">cutC</name>
    <name evidence="3" type="ORF">GOB84_11490</name>
</gene>
<evidence type="ECO:0000313" key="4">
    <source>
        <dbReference type="Proteomes" id="UP000615326"/>
    </source>
</evidence>
<dbReference type="PANTHER" id="PTHR12598:SF0">
    <property type="entry name" value="COPPER HOMEOSTASIS PROTEIN CUTC HOMOLOG"/>
    <property type="match status" value="1"/>
</dbReference>
<dbReference type="InterPro" id="IPR005627">
    <property type="entry name" value="CutC-like"/>
</dbReference>
<comment type="caution">
    <text evidence="3">The sequence shown here is derived from an EMBL/GenBank/DDBJ whole genome shotgun (WGS) entry which is preliminary data.</text>
</comment>
<dbReference type="EMBL" id="WOSW01000022">
    <property type="protein sequence ID" value="NHO33172.1"/>
    <property type="molecule type" value="Genomic_DNA"/>
</dbReference>
<dbReference type="PANTHER" id="PTHR12598">
    <property type="entry name" value="COPPER HOMEOSTASIS PROTEIN CUTC"/>
    <property type="match status" value="1"/>
</dbReference>
<dbReference type="InterPro" id="IPR036822">
    <property type="entry name" value="CutC-like_dom_sf"/>
</dbReference>
<dbReference type="Pfam" id="PF03932">
    <property type="entry name" value="CutC"/>
    <property type="match status" value="1"/>
</dbReference>
<organism evidence="3 4">
    <name type="scientific">Acetobacter fallax</name>
    <dbReference type="NCBI Taxonomy" id="1737473"/>
    <lineage>
        <taxon>Bacteria</taxon>
        <taxon>Pseudomonadati</taxon>
        <taxon>Pseudomonadota</taxon>
        <taxon>Alphaproteobacteria</taxon>
        <taxon>Acetobacterales</taxon>
        <taxon>Acetobacteraceae</taxon>
        <taxon>Acetobacter</taxon>
    </lineage>
</organism>
<dbReference type="HAMAP" id="MF_00795">
    <property type="entry name" value="CutC"/>
    <property type="match status" value="1"/>
</dbReference>
<comment type="subcellular location">
    <subcellularLocation>
        <location evidence="2">Cytoplasm</location>
    </subcellularLocation>
</comment>
<evidence type="ECO:0000256" key="2">
    <source>
        <dbReference type="HAMAP-Rule" id="MF_00795"/>
    </source>
</evidence>
<proteinExistence type="inferred from homology"/>
<dbReference type="Gene3D" id="3.20.20.380">
    <property type="entry name" value="Copper homeostasis (CutC) domain"/>
    <property type="match status" value="1"/>
</dbReference>
<dbReference type="Proteomes" id="UP000615326">
    <property type="component" value="Unassembled WGS sequence"/>
</dbReference>
<comment type="similarity">
    <text evidence="1 2">Belongs to the CutC family.</text>
</comment>
<dbReference type="SUPFAM" id="SSF110395">
    <property type="entry name" value="CutC-like"/>
    <property type="match status" value="1"/>
</dbReference>
<evidence type="ECO:0000256" key="1">
    <source>
        <dbReference type="ARBA" id="ARBA00007768"/>
    </source>
</evidence>
<keyword evidence="2" id="KW-0963">Cytoplasm</keyword>
<protein>
    <recommendedName>
        <fullName evidence="2">PF03932 family protein CutC</fullName>
    </recommendedName>
</protein>